<feature type="region of interest" description="Disordered" evidence="1">
    <location>
        <begin position="120"/>
        <end position="186"/>
    </location>
</feature>
<reference evidence="2" key="1">
    <citation type="submission" date="2018-04" db="EMBL/GenBank/DDBJ databases">
        <title>Whole genome sequencing of Hypsizygus marmoreus.</title>
        <authorList>
            <person name="Choi I.-G."/>
            <person name="Min B."/>
            <person name="Kim J.-G."/>
            <person name="Kim S."/>
            <person name="Oh Y.-L."/>
            <person name="Kong W.-S."/>
            <person name="Park H."/>
            <person name="Jeong J."/>
            <person name="Song E.-S."/>
        </authorList>
    </citation>
    <scope>NUCLEOTIDE SEQUENCE [LARGE SCALE GENOMIC DNA]</scope>
    <source>
        <strain evidence="2">51987-8</strain>
    </source>
</reference>
<accession>A0A369JYE2</accession>
<dbReference type="AlphaFoldDB" id="A0A369JYE2"/>
<dbReference type="InParanoid" id="A0A369JYE2"/>
<dbReference type="OrthoDB" id="3256438at2759"/>
<dbReference type="EMBL" id="LUEZ02000040">
    <property type="protein sequence ID" value="RDB25557.1"/>
    <property type="molecule type" value="Genomic_DNA"/>
</dbReference>
<name>A0A369JYE2_HYPMA</name>
<organism evidence="2 3">
    <name type="scientific">Hypsizygus marmoreus</name>
    <name type="common">White beech mushroom</name>
    <name type="synonym">Agaricus marmoreus</name>
    <dbReference type="NCBI Taxonomy" id="39966"/>
    <lineage>
        <taxon>Eukaryota</taxon>
        <taxon>Fungi</taxon>
        <taxon>Dikarya</taxon>
        <taxon>Basidiomycota</taxon>
        <taxon>Agaricomycotina</taxon>
        <taxon>Agaricomycetes</taxon>
        <taxon>Agaricomycetidae</taxon>
        <taxon>Agaricales</taxon>
        <taxon>Tricholomatineae</taxon>
        <taxon>Lyophyllaceae</taxon>
        <taxon>Hypsizygus</taxon>
    </lineage>
</organism>
<feature type="compositionally biased region" description="Polar residues" evidence="1">
    <location>
        <begin position="96"/>
        <end position="107"/>
    </location>
</feature>
<evidence type="ECO:0000313" key="3">
    <source>
        <dbReference type="Proteomes" id="UP000076154"/>
    </source>
</evidence>
<feature type="compositionally biased region" description="Polar residues" evidence="1">
    <location>
        <begin position="57"/>
        <end position="66"/>
    </location>
</feature>
<proteinExistence type="predicted"/>
<gene>
    <name evidence="2" type="ORF">Hypma_006385</name>
</gene>
<keyword evidence="3" id="KW-1185">Reference proteome</keyword>
<sequence length="275" mass="31032">MSTTTTTTTATFSVVPRKRTTSFCVPSEYARPTKAQRTNMGSSLRRTESYITFADIKTSSQSQSQRKAPIPAPVVPYKQSLQYQKDQRDARRRGLHSQTQTNRSVEPTTIRIRTDAHPVTRPPFQQILPSANSKPTPHRPTTPTLRKPKPLHALPSVFTPPRQSSPLAPTRAFRPSRPVFPRSKPEPDLYRKALRACMKGTPEGRKMLKMGPRLAMQIEKATQDLEMIIAQQVEREKEREREEDLDVVMADAQPVWVVVGAGEDWETVDCEASST</sequence>
<dbReference type="Proteomes" id="UP000076154">
    <property type="component" value="Unassembled WGS sequence"/>
</dbReference>
<feature type="region of interest" description="Disordered" evidence="1">
    <location>
        <begin position="55"/>
        <end position="108"/>
    </location>
</feature>
<protein>
    <submittedName>
        <fullName evidence="2">Uncharacterized protein</fullName>
    </submittedName>
</protein>
<comment type="caution">
    <text evidence="2">The sequence shown here is derived from an EMBL/GenBank/DDBJ whole genome shotgun (WGS) entry which is preliminary data.</text>
</comment>
<evidence type="ECO:0000313" key="2">
    <source>
        <dbReference type="EMBL" id="RDB25557.1"/>
    </source>
</evidence>
<evidence type="ECO:0000256" key="1">
    <source>
        <dbReference type="SAM" id="MobiDB-lite"/>
    </source>
</evidence>